<proteinExistence type="predicted"/>
<dbReference type="EMBL" id="FOLO01000002">
    <property type="protein sequence ID" value="SFB91279.1"/>
    <property type="molecule type" value="Genomic_DNA"/>
</dbReference>
<gene>
    <name evidence="1" type="ORF">SAMN02745724_00469</name>
</gene>
<sequence>MSKEFSKQEFKPVAADRQGEALIKLQAELDYIQNSGISPSQLREVLFQKMLDMYHVPQSHELRAQEIPTRLDDPKIKQTLNQHGFYRKSSNIIH</sequence>
<keyword evidence="2" id="KW-1185">Reference proteome</keyword>
<dbReference type="RefSeq" id="WP_091979513.1">
    <property type="nucleotide sequence ID" value="NZ_FOLO01000002.1"/>
</dbReference>
<organism evidence="1 2">
    <name type="scientific">Pseudoalteromonas denitrificans DSM 6059</name>
    <dbReference type="NCBI Taxonomy" id="1123010"/>
    <lineage>
        <taxon>Bacteria</taxon>
        <taxon>Pseudomonadati</taxon>
        <taxon>Pseudomonadota</taxon>
        <taxon>Gammaproteobacteria</taxon>
        <taxon>Alteromonadales</taxon>
        <taxon>Pseudoalteromonadaceae</taxon>
        <taxon>Pseudoalteromonas</taxon>
    </lineage>
</organism>
<dbReference type="OrthoDB" id="6297086at2"/>
<accession>A0A1I1EVR9</accession>
<evidence type="ECO:0000313" key="1">
    <source>
        <dbReference type="EMBL" id="SFB91279.1"/>
    </source>
</evidence>
<protein>
    <submittedName>
        <fullName evidence="1">Uncharacterized protein</fullName>
    </submittedName>
</protein>
<name>A0A1I1EVR9_9GAMM</name>
<dbReference type="STRING" id="1123010.SAMN02745724_00469"/>
<reference evidence="1 2" key="1">
    <citation type="submission" date="2016-10" db="EMBL/GenBank/DDBJ databases">
        <authorList>
            <person name="de Groot N.N."/>
        </authorList>
    </citation>
    <scope>NUCLEOTIDE SEQUENCE [LARGE SCALE GENOMIC DNA]</scope>
    <source>
        <strain evidence="1 2">DSM 6059</strain>
    </source>
</reference>
<dbReference type="AlphaFoldDB" id="A0A1I1EVR9"/>
<dbReference type="Proteomes" id="UP000198862">
    <property type="component" value="Unassembled WGS sequence"/>
</dbReference>
<evidence type="ECO:0000313" key="2">
    <source>
        <dbReference type="Proteomes" id="UP000198862"/>
    </source>
</evidence>